<accession>A0ABT1L9G8</accession>
<dbReference type="SUPFAM" id="SSF49777">
    <property type="entry name" value="PEBP-like"/>
    <property type="match status" value="1"/>
</dbReference>
<dbReference type="RefSeq" id="WP_254737272.1">
    <property type="nucleotide sequence ID" value="NZ_JANCLU010000001.1"/>
</dbReference>
<dbReference type="InterPro" id="IPR005247">
    <property type="entry name" value="YbhB_YbcL/LppC-like"/>
</dbReference>
<dbReference type="EMBL" id="JANCLU010000001">
    <property type="protein sequence ID" value="MCP8936903.1"/>
    <property type="molecule type" value="Genomic_DNA"/>
</dbReference>
<feature type="signal peptide" evidence="1">
    <location>
        <begin position="1"/>
        <end position="24"/>
    </location>
</feature>
<dbReference type="CDD" id="cd00865">
    <property type="entry name" value="PEBP_bact_arch"/>
    <property type="match status" value="1"/>
</dbReference>
<protein>
    <submittedName>
        <fullName evidence="2">YbhB/YbcL family Raf kinase inhibitor-like protein</fullName>
    </submittedName>
</protein>
<keyword evidence="2" id="KW-0649">Protein kinase inhibitor</keyword>
<dbReference type="InterPro" id="IPR008914">
    <property type="entry name" value="PEBP"/>
</dbReference>
<evidence type="ECO:0000256" key="1">
    <source>
        <dbReference type="SAM" id="SignalP"/>
    </source>
</evidence>
<gene>
    <name evidence="2" type="ORF">NK718_00095</name>
</gene>
<name>A0ABT1L9G8_9HYPH</name>
<evidence type="ECO:0000313" key="2">
    <source>
        <dbReference type="EMBL" id="MCP8936903.1"/>
    </source>
</evidence>
<dbReference type="GO" id="GO:0004860">
    <property type="term" value="F:protein kinase inhibitor activity"/>
    <property type="evidence" value="ECO:0007669"/>
    <property type="project" value="UniProtKB-KW"/>
</dbReference>
<sequence>MRTLLRGRLAPIALAAGFTCVGMAALAQTPAAAPAAPFTLTSPDIKDGQPIDKKFAGPQSAQLPCGGENVSPALSWSNPPANTKSFAVIVFDFEGGRGPGVVHWIAYNIAPDVTGLAQGEGGAPSPKMTGGVNARQTNVYFGGCGPNTDMPHHYIYSVYALDVPKDELPPGLTRDQFLEKVKGRVLNLVSIIGSYRRP</sequence>
<feature type="chain" id="PRO_5046820699" evidence="1">
    <location>
        <begin position="25"/>
        <end position="198"/>
    </location>
</feature>
<dbReference type="NCBIfam" id="TIGR00481">
    <property type="entry name" value="YbhB/YbcL family Raf kinase inhibitor-like protein"/>
    <property type="match status" value="1"/>
</dbReference>
<organism evidence="2 3">
    <name type="scientific">Alsobacter ponti</name>
    <dbReference type="NCBI Taxonomy" id="2962936"/>
    <lineage>
        <taxon>Bacteria</taxon>
        <taxon>Pseudomonadati</taxon>
        <taxon>Pseudomonadota</taxon>
        <taxon>Alphaproteobacteria</taxon>
        <taxon>Hyphomicrobiales</taxon>
        <taxon>Alsobacteraceae</taxon>
        <taxon>Alsobacter</taxon>
    </lineage>
</organism>
<dbReference type="Pfam" id="PF01161">
    <property type="entry name" value="PBP"/>
    <property type="match status" value="1"/>
</dbReference>
<keyword evidence="3" id="KW-1185">Reference proteome</keyword>
<dbReference type="InterPro" id="IPR036610">
    <property type="entry name" value="PEBP-like_sf"/>
</dbReference>
<reference evidence="2 3" key="1">
    <citation type="submission" date="2022-07" db="EMBL/GenBank/DDBJ databases">
        <authorList>
            <person name="Li W.-J."/>
            <person name="Deng Q.-Q."/>
        </authorList>
    </citation>
    <scope>NUCLEOTIDE SEQUENCE [LARGE SCALE GENOMIC DNA]</scope>
    <source>
        <strain evidence="2 3">SYSU M60028</strain>
    </source>
</reference>
<comment type="caution">
    <text evidence="2">The sequence shown here is derived from an EMBL/GenBank/DDBJ whole genome shotgun (WGS) entry which is preliminary data.</text>
</comment>
<evidence type="ECO:0000313" key="3">
    <source>
        <dbReference type="Proteomes" id="UP001205890"/>
    </source>
</evidence>
<dbReference type="PANTHER" id="PTHR30289">
    <property type="entry name" value="UNCHARACTERIZED PROTEIN YBCL-RELATED"/>
    <property type="match status" value="1"/>
</dbReference>
<proteinExistence type="predicted"/>
<keyword evidence="1" id="KW-0732">Signal</keyword>
<dbReference type="PANTHER" id="PTHR30289:SF1">
    <property type="entry name" value="PEBP (PHOSPHATIDYLETHANOLAMINE-BINDING PROTEIN) FAMILY PROTEIN"/>
    <property type="match status" value="1"/>
</dbReference>
<dbReference type="Proteomes" id="UP001205890">
    <property type="component" value="Unassembled WGS sequence"/>
</dbReference>
<dbReference type="Gene3D" id="3.90.280.10">
    <property type="entry name" value="PEBP-like"/>
    <property type="match status" value="1"/>
</dbReference>